<dbReference type="PIRSF" id="PIRSF000126">
    <property type="entry name" value="11-beta-HSD1"/>
    <property type="match status" value="1"/>
</dbReference>
<evidence type="ECO:0000313" key="12">
    <source>
        <dbReference type="EMBL" id="EGF11572.1"/>
    </source>
</evidence>
<evidence type="ECO:0000256" key="1">
    <source>
        <dbReference type="ARBA" id="ARBA00006484"/>
    </source>
</evidence>
<comment type="catalytic activity">
    <reaction evidence="10">
        <text>3-hydroxypropanoate + NADP(+) = 3-oxopropanoate + NADPH + H(+)</text>
        <dbReference type="Rhea" id="RHEA:26438"/>
        <dbReference type="ChEBI" id="CHEBI:15378"/>
        <dbReference type="ChEBI" id="CHEBI:16510"/>
        <dbReference type="ChEBI" id="CHEBI:33190"/>
        <dbReference type="ChEBI" id="CHEBI:57783"/>
        <dbReference type="ChEBI" id="CHEBI:58349"/>
        <dbReference type="EC" id="1.1.1.298"/>
    </reaction>
</comment>
<dbReference type="Pfam" id="PF00106">
    <property type="entry name" value="adh_short"/>
    <property type="match status" value="1"/>
</dbReference>
<evidence type="ECO:0000256" key="9">
    <source>
        <dbReference type="ARBA" id="ARBA00045650"/>
    </source>
</evidence>
<evidence type="ECO:0000256" key="8">
    <source>
        <dbReference type="ARBA" id="ARBA00044349"/>
    </source>
</evidence>
<comment type="function">
    <text evidence="9">NADP-dependent dehydrogenase with broad substrate specificity acting on 3-hydroxy acids. Catalyzes the NADP-dependent oxidation of L-allo-threonine to L-2-amino-3-keto-butyrate, which is spontaneously decarboxylated into aminoacetone. Also acts on D-threonine, L-serine, D-serine, D-3-hydroxyisobutyrate, L-3-hydroxyisobutyrate, D-glycerate and L-glycerate. Able to catalyze the reduction of the malonic semialdehyde to 3-hydroxypropionic acid. YdfG is apparently supplementing RutE, the presumed malonic semialdehyde reductase involved in pyrimidine degradation since both are able to detoxify malonic semialdehyde.</text>
</comment>
<comment type="catalytic activity">
    <reaction evidence="3">
        <text>L-allo-threonine + NADP(+) = aminoacetone + CO2 + NADPH</text>
        <dbReference type="Rhea" id="RHEA:43524"/>
        <dbReference type="ChEBI" id="CHEBI:16526"/>
        <dbReference type="ChEBI" id="CHEBI:57783"/>
        <dbReference type="ChEBI" id="CHEBI:58320"/>
        <dbReference type="ChEBI" id="CHEBI:58349"/>
        <dbReference type="ChEBI" id="CHEBI:58585"/>
        <dbReference type="EC" id="1.1.1.381"/>
    </reaction>
</comment>
<dbReference type="InterPro" id="IPR020904">
    <property type="entry name" value="Sc_DH/Rdtase_CS"/>
</dbReference>
<dbReference type="RefSeq" id="WP_007341700.1">
    <property type="nucleotide sequence ID" value="NZ_GL878494.1"/>
</dbReference>
<dbReference type="AlphaFoldDB" id="F2BAI5"/>
<evidence type="ECO:0000256" key="10">
    <source>
        <dbReference type="ARBA" id="ARBA00047274"/>
    </source>
</evidence>
<keyword evidence="13" id="KW-1185">Reference proteome</keyword>
<dbReference type="PRINTS" id="PR00080">
    <property type="entry name" value="SDRFAMILY"/>
</dbReference>
<dbReference type="SUPFAM" id="SSF51735">
    <property type="entry name" value="NAD(P)-binding Rossmann-fold domains"/>
    <property type="match status" value="1"/>
</dbReference>
<protein>
    <recommendedName>
        <fullName evidence="6">NADP-dependent 3-hydroxy acid dehydrogenase YdfG</fullName>
        <ecNumber evidence="4">1.1.1.298</ecNumber>
        <ecNumber evidence="5">1.1.1.381</ecNumber>
    </recommendedName>
    <alternativeName>
        <fullName evidence="8">L-allo-threonine dehydrogenase</fullName>
    </alternativeName>
    <alternativeName>
        <fullName evidence="7">Malonic semialdehyde reductase</fullName>
    </alternativeName>
</protein>
<dbReference type="PANTHER" id="PTHR43086">
    <property type="entry name" value="VERY-LONG-CHAIN 3-OXOOACYL-COA REDUCTASE"/>
    <property type="match status" value="1"/>
</dbReference>
<dbReference type="GO" id="GO:0035527">
    <property type="term" value="F:3-hydroxypropionate dehydrogenase (NADP+) activity"/>
    <property type="evidence" value="ECO:0007669"/>
    <property type="project" value="UniProtKB-EC"/>
</dbReference>
<dbReference type="HOGENOM" id="CLU_010194_2_1_4"/>
<reference evidence="12 13" key="1">
    <citation type="submission" date="2011-02" db="EMBL/GenBank/DDBJ databases">
        <authorList>
            <person name="Muzny D."/>
            <person name="Qin X."/>
            <person name="Deng J."/>
            <person name="Jiang H."/>
            <person name="Liu Y."/>
            <person name="Qu J."/>
            <person name="Song X.-Z."/>
            <person name="Zhang L."/>
            <person name="Thornton R."/>
            <person name="Coyle M."/>
            <person name="Francisco L."/>
            <person name="Jackson L."/>
            <person name="Javaid M."/>
            <person name="Korchina V."/>
            <person name="Kovar C."/>
            <person name="Mata R."/>
            <person name="Mathew T."/>
            <person name="Ngo R."/>
            <person name="Nguyen L."/>
            <person name="Nguyen N."/>
            <person name="Okwuonu G."/>
            <person name="Ongeri F."/>
            <person name="Pham C."/>
            <person name="Simmons D."/>
            <person name="Wilczek-Boney K."/>
            <person name="Hale W."/>
            <person name="Jakkamsetti A."/>
            <person name="Pham P."/>
            <person name="Ruth R."/>
            <person name="San Lucas F."/>
            <person name="Warren J."/>
            <person name="Zhang J."/>
            <person name="Zhao Z."/>
            <person name="Zhou C."/>
            <person name="Zhu D."/>
            <person name="Lee S."/>
            <person name="Bess C."/>
            <person name="Blankenburg K."/>
            <person name="Forbes L."/>
            <person name="Fu Q."/>
            <person name="Gubbala S."/>
            <person name="Hirani K."/>
            <person name="Jayaseelan J.C."/>
            <person name="Lara F."/>
            <person name="Munidasa M."/>
            <person name="Palculict T."/>
            <person name="Patil S."/>
            <person name="Pu L.-L."/>
            <person name="Saada N."/>
            <person name="Tang L."/>
            <person name="Weissenberger G."/>
            <person name="Zhu Y."/>
            <person name="Hemphill L."/>
            <person name="Shang Y."/>
            <person name="Youmans B."/>
            <person name="Ayvaz T."/>
            <person name="Ross M."/>
            <person name="Santibanez J."/>
            <person name="Aqrawi P."/>
            <person name="Gross S."/>
            <person name="Joshi V."/>
            <person name="Fowler G."/>
            <person name="Nazareth L."/>
            <person name="Reid J."/>
            <person name="Worley K."/>
            <person name="Petrosino J."/>
            <person name="Highlander S."/>
            <person name="Gibbs R."/>
        </authorList>
    </citation>
    <scope>NUCLEOTIDE SEQUENCE [LARGE SCALE GENOMIC DNA]</scope>
    <source>
        <strain evidence="12 13">ATCC BAA-1200</strain>
    </source>
</reference>
<evidence type="ECO:0000256" key="7">
    <source>
        <dbReference type="ARBA" id="ARBA00044271"/>
    </source>
</evidence>
<comment type="similarity">
    <text evidence="1 11">Belongs to the short-chain dehydrogenases/reductases (SDR) family.</text>
</comment>
<organism evidence="12 13">
    <name type="scientific">Neisseria bacilliformis ATCC BAA-1200</name>
    <dbReference type="NCBI Taxonomy" id="888742"/>
    <lineage>
        <taxon>Bacteria</taxon>
        <taxon>Pseudomonadati</taxon>
        <taxon>Pseudomonadota</taxon>
        <taxon>Betaproteobacteria</taxon>
        <taxon>Neisseriales</taxon>
        <taxon>Neisseriaceae</taxon>
        <taxon>Neisseria</taxon>
    </lineage>
</organism>
<dbReference type="InterPro" id="IPR002347">
    <property type="entry name" value="SDR_fam"/>
</dbReference>
<accession>F2BAI5</accession>
<name>F2BAI5_9NEIS</name>
<proteinExistence type="inferred from homology"/>
<evidence type="ECO:0000256" key="2">
    <source>
        <dbReference type="ARBA" id="ARBA00023002"/>
    </source>
</evidence>
<evidence type="ECO:0000313" key="13">
    <source>
        <dbReference type="Proteomes" id="UP000004105"/>
    </source>
</evidence>
<dbReference type="EC" id="1.1.1.381" evidence="5"/>
<dbReference type="PANTHER" id="PTHR43086:SF3">
    <property type="entry name" value="NADP-DEPENDENT 3-HYDROXY ACID DEHYDROGENASE YDFG"/>
    <property type="match status" value="1"/>
</dbReference>
<keyword evidence="2 12" id="KW-0560">Oxidoreductase</keyword>
<evidence type="ECO:0000256" key="6">
    <source>
        <dbReference type="ARBA" id="ARBA00044065"/>
    </source>
</evidence>
<comment type="caution">
    <text evidence="12">The sequence shown here is derived from an EMBL/GenBank/DDBJ whole genome shotgun (WGS) entry which is preliminary data.</text>
</comment>
<sequence>MNKQTALITGASSGIGAVYADRLAARGYNLILVARRAERLQKLADELAQKYGANVQVCAADLAQENGQAAVAEIIENTSDLTLLVNCAGLGALGFAANVAWADVDGLIKVNVQALTRLSLTAAKRFIAEKRGNIVNIGSIIAQMPVAGASAYSASKAYVLNFTRALHAELAEVGAGAQAVMPSPVKSEFFGDKAAPFPEALFMTAETLVDTALAALDQQEWVCYPNLQDIADWQQLEAARGKFVQGVTQTGKPADRYQTK</sequence>
<evidence type="ECO:0000256" key="5">
    <source>
        <dbReference type="ARBA" id="ARBA00044059"/>
    </source>
</evidence>
<dbReference type="EMBL" id="AFAY01000012">
    <property type="protein sequence ID" value="EGF11572.1"/>
    <property type="molecule type" value="Genomic_DNA"/>
</dbReference>
<evidence type="ECO:0000256" key="4">
    <source>
        <dbReference type="ARBA" id="ARBA00044050"/>
    </source>
</evidence>
<dbReference type="EC" id="1.1.1.298" evidence="4"/>
<dbReference type="Gene3D" id="3.40.50.720">
    <property type="entry name" value="NAD(P)-binding Rossmann-like Domain"/>
    <property type="match status" value="1"/>
</dbReference>
<evidence type="ECO:0000256" key="11">
    <source>
        <dbReference type="RuleBase" id="RU000363"/>
    </source>
</evidence>
<dbReference type="PRINTS" id="PR00081">
    <property type="entry name" value="GDHRDH"/>
</dbReference>
<dbReference type="PROSITE" id="PS00061">
    <property type="entry name" value="ADH_SHORT"/>
    <property type="match status" value="1"/>
</dbReference>
<dbReference type="InterPro" id="IPR036291">
    <property type="entry name" value="NAD(P)-bd_dom_sf"/>
</dbReference>
<evidence type="ECO:0000256" key="3">
    <source>
        <dbReference type="ARBA" id="ARBA00043812"/>
    </source>
</evidence>
<dbReference type="Proteomes" id="UP000004105">
    <property type="component" value="Unassembled WGS sequence"/>
</dbReference>
<gene>
    <name evidence="12" type="ORF">HMPREF9123_0688</name>
</gene>